<dbReference type="EMBL" id="CABVJG010000007">
    <property type="protein sequence ID" value="VVQ04549.1"/>
    <property type="molecule type" value="Genomic_DNA"/>
</dbReference>
<proteinExistence type="predicted"/>
<name>A0A5E7U285_PSEFL</name>
<organism evidence="1 2">
    <name type="scientific">Pseudomonas fluorescens</name>
    <dbReference type="NCBI Taxonomy" id="294"/>
    <lineage>
        <taxon>Bacteria</taxon>
        <taxon>Pseudomonadati</taxon>
        <taxon>Pseudomonadota</taxon>
        <taxon>Gammaproteobacteria</taxon>
        <taxon>Pseudomonadales</taxon>
        <taxon>Pseudomonadaceae</taxon>
        <taxon>Pseudomonas</taxon>
    </lineage>
</organism>
<sequence>MAFIKDYSQAPIGVTAARDSIEERWCDSSN</sequence>
<accession>A0A5E7U285</accession>
<reference evidence="1 2" key="1">
    <citation type="submission" date="2019-09" db="EMBL/GenBank/DDBJ databases">
        <authorList>
            <person name="Chandra G."/>
            <person name="Truman W A."/>
        </authorList>
    </citation>
    <scope>NUCLEOTIDE SEQUENCE [LARGE SCALE GENOMIC DNA]</scope>
    <source>
        <strain evidence="1">PS925</strain>
    </source>
</reference>
<evidence type="ECO:0000313" key="1">
    <source>
        <dbReference type="EMBL" id="VVQ04549.1"/>
    </source>
</evidence>
<dbReference type="Proteomes" id="UP000412311">
    <property type="component" value="Unassembled WGS sequence"/>
</dbReference>
<protein>
    <submittedName>
        <fullName evidence="1">Uncharacterized protein</fullName>
    </submittedName>
</protein>
<dbReference type="AlphaFoldDB" id="A0A5E7U285"/>
<gene>
    <name evidence="1" type="ORF">PS925_02655</name>
</gene>
<evidence type="ECO:0000313" key="2">
    <source>
        <dbReference type="Proteomes" id="UP000412311"/>
    </source>
</evidence>